<reference evidence="8" key="1">
    <citation type="submission" date="2017-04" db="EMBL/GenBank/DDBJ databases">
        <authorList>
            <person name="Varghese N."/>
            <person name="Submissions S."/>
        </authorList>
    </citation>
    <scope>NUCLEOTIDE SEQUENCE [LARGE SCALE GENOMIC DNA]</scope>
    <source>
        <strain evidence="8">DSM 9293</strain>
    </source>
</reference>
<organism evidence="7 8">
    <name type="scientific">Sulfobacillus thermosulfidooxidans (strain DSM 9293 / VKM B-1269 / AT-1)</name>
    <dbReference type="NCBI Taxonomy" id="929705"/>
    <lineage>
        <taxon>Bacteria</taxon>
        <taxon>Bacillati</taxon>
        <taxon>Bacillota</taxon>
        <taxon>Clostridia</taxon>
        <taxon>Eubacteriales</taxon>
        <taxon>Clostridiales Family XVII. Incertae Sedis</taxon>
        <taxon>Sulfobacillus</taxon>
    </lineage>
</organism>
<evidence type="ECO:0000256" key="5">
    <source>
        <dbReference type="ARBA" id="ARBA00022970"/>
    </source>
</evidence>
<dbReference type="PANTHER" id="PTHR43820:SF4">
    <property type="entry name" value="HIGH-AFFINITY BRANCHED-CHAIN AMINO ACID TRANSPORT ATP-BINDING PROTEIN LIVF"/>
    <property type="match status" value="1"/>
</dbReference>
<dbReference type="InterPro" id="IPR027417">
    <property type="entry name" value="P-loop_NTPase"/>
</dbReference>
<dbReference type="Pfam" id="PF00005">
    <property type="entry name" value="ABC_tran"/>
    <property type="match status" value="1"/>
</dbReference>
<dbReference type="OrthoDB" id="9805514at2"/>
<comment type="similarity">
    <text evidence="1">Belongs to the ABC transporter superfamily.</text>
</comment>
<evidence type="ECO:0000313" key="7">
    <source>
        <dbReference type="EMBL" id="SMC04856.1"/>
    </source>
</evidence>
<accession>A0A1W1WF09</accession>
<dbReference type="InterPro" id="IPR003593">
    <property type="entry name" value="AAA+_ATPase"/>
</dbReference>
<protein>
    <submittedName>
        <fullName evidence="7">Branched-chain amino acid transport system ATP-binding protein</fullName>
    </submittedName>
</protein>
<dbReference type="GO" id="GO:0005524">
    <property type="term" value="F:ATP binding"/>
    <property type="evidence" value="ECO:0007669"/>
    <property type="project" value="UniProtKB-KW"/>
</dbReference>
<dbReference type="AlphaFoldDB" id="A0A1W1WF09"/>
<dbReference type="GO" id="GO:0015807">
    <property type="term" value="P:L-amino acid transport"/>
    <property type="evidence" value="ECO:0007669"/>
    <property type="project" value="TreeGrafter"/>
</dbReference>
<dbReference type="PROSITE" id="PS50893">
    <property type="entry name" value="ABC_TRANSPORTER_2"/>
    <property type="match status" value="1"/>
</dbReference>
<dbReference type="GO" id="GO:0015658">
    <property type="term" value="F:branched-chain amino acid transmembrane transporter activity"/>
    <property type="evidence" value="ECO:0007669"/>
    <property type="project" value="TreeGrafter"/>
</dbReference>
<dbReference type="PANTHER" id="PTHR43820">
    <property type="entry name" value="HIGH-AFFINITY BRANCHED-CHAIN AMINO ACID TRANSPORT ATP-BINDING PROTEIN LIVF"/>
    <property type="match status" value="1"/>
</dbReference>
<dbReference type="InterPro" id="IPR003439">
    <property type="entry name" value="ABC_transporter-like_ATP-bd"/>
</dbReference>
<feature type="domain" description="ABC transporter" evidence="6">
    <location>
        <begin position="4"/>
        <end position="233"/>
    </location>
</feature>
<sequence>MALLQVSSLSCGYHSLNVLHDIHLDVEPGQQVVLLGANGAGKTTLLKCLIGLIPTSSGHIMFAGQDITEWPPSERVKGGLAYLSEVGVIASLSVEDNLNIGGYYLSRQERRQQLQRLFEQLPLLYEKRKDPAGSLSGGQRKILGFAKVLMGKPQLILMDEPSSGLAPVMVNEMISMLKTYRSSGPAFLIAEQNIKFLEGTDDVYVLDNGQIRFHGTPNDLDADAHVKAAYFGLN</sequence>
<keyword evidence="2" id="KW-0813">Transport</keyword>
<evidence type="ECO:0000256" key="1">
    <source>
        <dbReference type="ARBA" id="ARBA00005417"/>
    </source>
</evidence>
<dbReference type="GO" id="GO:0016887">
    <property type="term" value="F:ATP hydrolysis activity"/>
    <property type="evidence" value="ECO:0007669"/>
    <property type="project" value="InterPro"/>
</dbReference>
<dbReference type="EMBL" id="FWWY01000001">
    <property type="protein sequence ID" value="SMC04856.1"/>
    <property type="molecule type" value="Genomic_DNA"/>
</dbReference>
<dbReference type="Gene3D" id="3.40.50.300">
    <property type="entry name" value="P-loop containing nucleotide triphosphate hydrolases"/>
    <property type="match status" value="1"/>
</dbReference>
<name>A0A1W1WF09_SULTA</name>
<dbReference type="InterPro" id="IPR052156">
    <property type="entry name" value="BCAA_Transport_ATP-bd_LivF"/>
</dbReference>
<keyword evidence="5" id="KW-0029">Amino-acid transport</keyword>
<evidence type="ECO:0000256" key="4">
    <source>
        <dbReference type="ARBA" id="ARBA00022840"/>
    </source>
</evidence>
<keyword evidence="8" id="KW-1185">Reference proteome</keyword>
<gene>
    <name evidence="7" type="ORF">SAMN00768000_1885</name>
</gene>
<evidence type="ECO:0000256" key="3">
    <source>
        <dbReference type="ARBA" id="ARBA00022741"/>
    </source>
</evidence>
<evidence type="ECO:0000313" key="8">
    <source>
        <dbReference type="Proteomes" id="UP000192660"/>
    </source>
</evidence>
<proteinExistence type="inferred from homology"/>
<dbReference type="STRING" id="28034.BFX07_02055"/>
<evidence type="ECO:0000259" key="6">
    <source>
        <dbReference type="PROSITE" id="PS50893"/>
    </source>
</evidence>
<keyword evidence="4 7" id="KW-0067">ATP-binding</keyword>
<evidence type="ECO:0000256" key="2">
    <source>
        <dbReference type="ARBA" id="ARBA00022448"/>
    </source>
</evidence>
<dbReference type="RefSeq" id="WP_076006493.1">
    <property type="nucleotide sequence ID" value="NZ_FWWY01000001.1"/>
</dbReference>
<dbReference type="SUPFAM" id="SSF52540">
    <property type="entry name" value="P-loop containing nucleoside triphosphate hydrolases"/>
    <property type="match status" value="1"/>
</dbReference>
<keyword evidence="3" id="KW-0547">Nucleotide-binding</keyword>
<dbReference type="SMART" id="SM00382">
    <property type="entry name" value="AAA"/>
    <property type="match status" value="1"/>
</dbReference>
<dbReference type="Proteomes" id="UP000192660">
    <property type="component" value="Unassembled WGS sequence"/>
</dbReference>